<accession>A0ABQ2E1M3</accession>
<dbReference type="Proteomes" id="UP000660265">
    <property type="component" value="Unassembled WGS sequence"/>
</dbReference>
<dbReference type="RefSeq" id="WP_189106889.1">
    <property type="nucleotide sequence ID" value="NZ_BMMV01000005.1"/>
</dbReference>
<evidence type="ECO:0000313" key="1">
    <source>
        <dbReference type="EMBL" id="GGJ87378.1"/>
    </source>
</evidence>
<organism evidence="1 2">
    <name type="scientific">Streptomyces camponoticapitis</name>
    <dbReference type="NCBI Taxonomy" id="1616125"/>
    <lineage>
        <taxon>Bacteria</taxon>
        <taxon>Bacillati</taxon>
        <taxon>Actinomycetota</taxon>
        <taxon>Actinomycetes</taxon>
        <taxon>Kitasatosporales</taxon>
        <taxon>Streptomycetaceae</taxon>
        <taxon>Streptomyces</taxon>
    </lineage>
</organism>
<dbReference type="EMBL" id="BMMV01000005">
    <property type="protein sequence ID" value="GGJ87378.1"/>
    <property type="molecule type" value="Genomic_DNA"/>
</dbReference>
<keyword evidence="2" id="KW-1185">Reference proteome</keyword>
<name>A0ABQ2E1M3_9ACTN</name>
<gene>
    <name evidence="1" type="ORF">GCM10011583_18630</name>
</gene>
<evidence type="ECO:0000313" key="2">
    <source>
        <dbReference type="Proteomes" id="UP000660265"/>
    </source>
</evidence>
<reference evidence="2" key="1">
    <citation type="journal article" date="2019" name="Int. J. Syst. Evol. Microbiol.">
        <title>The Global Catalogue of Microorganisms (GCM) 10K type strain sequencing project: providing services to taxonomists for standard genome sequencing and annotation.</title>
        <authorList>
            <consortium name="The Broad Institute Genomics Platform"/>
            <consortium name="The Broad Institute Genome Sequencing Center for Infectious Disease"/>
            <person name="Wu L."/>
            <person name="Ma J."/>
        </authorList>
    </citation>
    <scope>NUCLEOTIDE SEQUENCE [LARGE SCALE GENOMIC DNA]</scope>
    <source>
        <strain evidence="2">CGMCC 4.7275</strain>
    </source>
</reference>
<proteinExistence type="predicted"/>
<sequence>MYRRNGGKPIRDAIRRAGLSIPRLAARTKEIDPEGRGLSQALIGFYASEGASGRESASTRTTELMAAGLDSPIEELFGDHPDPPSIQVS</sequence>
<protein>
    <submittedName>
        <fullName evidence="1">Uncharacterized protein</fullName>
    </submittedName>
</protein>
<comment type="caution">
    <text evidence="1">The sequence shown here is derived from an EMBL/GenBank/DDBJ whole genome shotgun (WGS) entry which is preliminary data.</text>
</comment>